<dbReference type="PANTHER" id="PTHR47354:SF5">
    <property type="entry name" value="PROTEIN RFBI"/>
    <property type="match status" value="1"/>
</dbReference>
<dbReference type="Proteomes" id="UP000227088">
    <property type="component" value="Unassembled WGS sequence"/>
</dbReference>
<proteinExistence type="predicted"/>
<dbReference type="InterPro" id="IPR017938">
    <property type="entry name" value="Riboflavin_synthase-like_b-brl"/>
</dbReference>
<name>A0A1Y5HYA5_OLEAN</name>
<protein>
    <recommendedName>
        <fullName evidence="1">FAD-binding FR-type domain-containing protein</fullName>
    </recommendedName>
</protein>
<dbReference type="PANTHER" id="PTHR47354">
    <property type="entry name" value="NADH OXIDOREDUCTASE HCR"/>
    <property type="match status" value="1"/>
</dbReference>
<dbReference type="SUPFAM" id="SSF63380">
    <property type="entry name" value="Riboflavin synthase domain-like"/>
    <property type="match status" value="1"/>
</dbReference>
<reference evidence="3" key="1">
    <citation type="journal article" date="2017" name="Proc. Natl. Acad. Sci. U.S.A.">
        <title>Simulation of Deepwater Horizon oil plume reveals substrate specialization within a complex community of hydrocarbon degraders.</title>
        <authorList>
            <person name="Hu P."/>
            <person name="Dubinsky E.A."/>
            <person name="Probst A.J."/>
            <person name="Wang J."/>
            <person name="Sieber C.M.K."/>
            <person name="Tom L.M."/>
            <person name="Gardinali P."/>
            <person name="Banfield J.F."/>
            <person name="Atlas R.M."/>
            <person name="Andersen G.L."/>
        </authorList>
    </citation>
    <scope>NUCLEOTIDE SEQUENCE [LARGE SCALE GENOMIC DNA]</scope>
</reference>
<organism evidence="2 3">
    <name type="scientific">Oleispira antarctica</name>
    <dbReference type="NCBI Taxonomy" id="188908"/>
    <lineage>
        <taxon>Bacteria</taxon>
        <taxon>Pseudomonadati</taxon>
        <taxon>Pseudomonadota</taxon>
        <taxon>Gammaproteobacteria</taxon>
        <taxon>Oceanospirillales</taxon>
        <taxon>Oceanospirillaceae</taxon>
        <taxon>Oleispira</taxon>
    </lineage>
</organism>
<evidence type="ECO:0000259" key="1">
    <source>
        <dbReference type="PROSITE" id="PS51384"/>
    </source>
</evidence>
<dbReference type="SUPFAM" id="SSF52343">
    <property type="entry name" value="Ferredoxin reductase-like, C-terminal NADP-linked domain"/>
    <property type="match status" value="1"/>
</dbReference>
<sequence>QHSLTHDITALEIKLPKALPFASGQFANISLPGLSDASRSYSFSRPFHINKNHVQFFIKHVSGGELSPIIAQQDLVGQQVQVEGPYGDFYLREKQCPIICIAGGSGLAPVKALLEQALSEKVCRDVTFIFAARTQQDLYCLEEIKTLEENWPANFKFVAVLSDEPQDSNWSERRGYVTDIMPDFLSGNEQAYLCGPPLMINAAVDTLRKYSITANNIFFDKFTTKAHVAAA</sequence>
<dbReference type="PRINTS" id="PR00410">
    <property type="entry name" value="PHEHYDRXLASE"/>
</dbReference>
<dbReference type="InterPro" id="IPR001433">
    <property type="entry name" value="OxRdtase_FAD/NAD-bd"/>
</dbReference>
<dbReference type="InterPro" id="IPR039261">
    <property type="entry name" value="FNR_nucleotide-bd"/>
</dbReference>
<dbReference type="Pfam" id="PF00970">
    <property type="entry name" value="FAD_binding_6"/>
    <property type="match status" value="1"/>
</dbReference>
<dbReference type="Pfam" id="PF00175">
    <property type="entry name" value="NAD_binding_1"/>
    <property type="match status" value="1"/>
</dbReference>
<dbReference type="PROSITE" id="PS51384">
    <property type="entry name" value="FAD_FR"/>
    <property type="match status" value="1"/>
</dbReference>
<gene>
    <name evidence="2" type="ORF">A9R00_09070</name>
</gene>
<accession>A0A1Y5HYA5</accession>
<dbReference type="GO" id="GO:0016491">
    <property type="term" value="F:oxidoreductase activity"/>
    <property type="evidence" value="ECO:0007669"/>
    <property type="project" value="InterPro"/>
</dbReference>
<dbReference type="InterPro" id="IPR017927">
    <property type="entry name" value="FAD-bd_FR_type"/>
</dbReference>
<dbReference type="InterPro" id="IPR050415">
    <property type="entry name" value="MRET"/>
</dbReference>
<comment type="caution">
    <text evidence="2">The sequence shown here is derived from an EMBL/GenBank/DDBJ whole genome shotgun (WGS) entry which is preliminary data.</text>
</comment>
<feature type="non-terminal residue" evidence="2">
    <location>
        <position position="1"/>
    </location>
</feature>
<dbReference type="InterPro" id="IPR008333">
    <property type="entry name" value="Cbr1-like_FAD-bd_dom"/>
</dbReference>
<dbReference type="EMBL" id="MABE01000521">
    <property type="protein sequence ID" value="OUS39805.1"/>
    <property type="molecule type" value="Genomic_DNA"/>
</dbReference>
<dbReference type="AlphaFoldDB" id="A0A1Y5HYA5"/>
<dbReference type="Gene3D" id="2.40.30.10">
    <property type="entry name" value="Translation factors"/>
    <property type="match status" value="1"/>
</dbReference>
<evidence type="ECO:0000313" key="3">
    <source>
        <dbReference type="Proteomes" id="UP000227088"/>
    </source>
</evidence>
<feature type="domain" description="FAD-binding FR-type" evidence="1">
    <location>
        <begin position="1"/>
        <end position="92"/>
    </location>
</feature>
<dbReference type="Gene3D" id="3.40.50.80">
    <property type="entry name" value="Nucleotide-binding domain of ferredoxin-NADP reductase (FNR) module"/>
    <property type="match status" value="1"/>
</dbReference>
<evidence type="ECO:0000313" key="2">
    <source>
        <dbReference type="EMBL" id="OUS39805.1"/>
    </source>
</evidence>